<evidence type="ECO:0000313" key="2">
    <source>
        <dbReference type="Proteomes" id="UP000176996"/>
    </source>
</evidence>
<evidence type="ECO:0000313" key="1">
    <source>
        <dbReference type="EMBL" id="OGG42456.1"/>
    </source>
</evidence>
<dbReference type="EMBL" id="MFKK01000002">
    <property type="protein sequence ID" value="OGG42456.1"/>
    <property type="molecule type" value="Genomic_DNA"/>
</dbReference>
<dbReference type="AlphaFoldDB" id="A0A1F6BZR2"/>
<dbReference type="Proteomes" id="UP000176996">
    <property type="component" value="Unassembled WGS sequence"/>
</dbReference>
<accession>A0A1F6BZR2</accession>
<protein>
    <submittedName>
        <fullName evidence="1">Uncharacterized protein</fullName>
    </submittedName>
</protein>
<dbReference type="STRING" id="1798471.A3A21_02595"/>
<proteinExistence type="predicted"/>
<gene>
    <name evidence="1" type="ORF">A3A21_02595</name>
</gene>
<comment type="caution">
    <text evidence="1">The sequence shown here is derived from an EMBL/GenBank/DDBJ whole genome shotgun (WGS) entry which is preliminary data.</text>
</comment>
<name>A0A1F6BZR2_9BACT</name>
<sequence>MFFSCVLCFICLTFRLLVFFFFSTLLLAGTISKPLFYCNLLLHIKIFYFESLSSVLFKTLPRYTVARTTARVITIA</sequence>
<reference evidence="1 2" key="1">
    <citation type="journal article" date="2016" name="Nat. Commun.">
        <title>Thousands of microbial genomes shed light on interconnected biogeochemical processes in an aquifer system.</title>
        <authorList>
            <person name="Anantharaman K."/>
            <person name="Brown C.T."/>
            <person name="Hug L.A."/>
            <person name="Sharon I."/>
            <person name="Castelle C.J."/>
            <person name="Probst A.J."/>
            <person name="Thomas B.C."/>
            <person name="Singh A."/>
            <person name="Wilkins M.J."/>
            <person name="Karaoz U."/>
            <person name="Brodie E.L."/>
            <person name="Williams K.H."/>
            <person name="Hubbard S.S."/>
            <person name="Banfield J.F."/>
        </authorList>
    </citation>
    <scope>NUCLEOTIDE SEQUENCE [LARGE SCALE GENOMIC DNA]</scope>
</reference>
<organism evidence="1 2">
    <name type="scientific">Candidatus Jorgensenbacteria bacterium RIFCSPLOWO2_01_FULL_45_25b</name>
    <dbReference type="NCBI Taxonomy" id="1798471"/>
    <lineage>
        <taxon>Bacteria</taxon>
        <taxon>Candidatus Joergenseniibacteriota</taxon>
    </lineage>
</organism>